<organism evidence="1 2">
    <name type="scientific">Flavobacterium beibuense</name>
    <dbReference type="NCBI Taxonomy" id="657326"/>
    <lineage>
        <taxon>Bacteria</taxon>
        <taxon>Pseudomonadati</taxon>
        <taxon>Bacteroidota</taxon>
        <taxon>Flavobacteriia</taxon>
        <taxon>Flavobacteriales</taxon>
        <taxon>Flavobacteriaceae</taxon>
        <taxon>Flavobacterium</taxon>
    </lineage>
</organism>
<protein>
    <submittedName>
        <fullName evidence="1">Beta-lactamase</fullName>
    </submittedName>
</protein>
<sequence>MLIMSNSDNAESIFKELLEYGIADKYIPWEWFKYIPYN</sequence>
<evidence type="ECO:0000313" key="2">
    <source>
        <dbReference type="Proteomes" id="UP000289775"/>
    </source>
</evidence>
<evidence type="ECO:0000313" key="1">
    <source>
        <dbReference type="EMBL" id="RYJ42573.1"/>
    </source>
</evidence>
<name>A0A444W9W2_9FLAO</name>
<reference evidence="1 2" key="1">
    <citation type="submission" date="2014-12" db="EMBL/GenBank/DDBJ databases">
        <title>Genome sequence of Flavobacterium beibuense RSKm HC5.</title>
        <authorList>
            <person name="Kim J.F."/>
            <person name="Song J.Y."/>
            <person name="Kwak M.-J."/>
            <person name="Lee S.-W."/>
        </authorList>
    </citation>
    <scope>NUCLEOTIDE SEQUENCE [LARGE SCALE GENOMIC DNA]</scope>
    <source>
        <strain evidence="1 2">RSKm HC5</strain>
    </source>
</reference>
<dbReference type="EMBL" id="JUIW01000007">
    <property type="protein sequence ID" value="RYJ42573.1"/>
    <property type="molecule type" value="Genomic_DNA"/>
</dbReference>
<gene>
    <name evidence="1" type="ORF">NU09_2359</name>
</gene>
<keyword evidence="2" id="KW-1185">Reference proteome</keyword>
<dbReference type="Proteomes" id="UP000289775">
    <property type="component" value="Unassembled WGS sequence"/>
</dbReference>
<proteinExistence type="predicted"/>
<accession>A0A444W9W2</accession>
<dbReference type="AlphaFoldDB" id="A0A444W9W2"/>
<comment type="caution">
    <text evidence="1">The sequence shown here is derived from an EMBL/GenBank/DDBJ whole genome shotgun (WGS) entry which is preliminary data.</text>
</comment>